<name>A0A0G0XI99_9BACT</name>
<dbReference type="Proteomes" id="UP000034616">
    <property type="component" value="Unassembled WGS sequence"/>
</dbReference>
<dbReference type="EMBL" id="LCAH01000003">
    <property type="protein sequence ID" value="KKR87437.1"/>
    <property type="molecule type" value="Genomic_DNA"/>
</dbReference>
<organism evidence="2 3">
    <name type="scientific">Candidatus Uhrbacteria bacterium GW2011_GWC2_41_11</name>
    <dbReference type="NCBI Taxonomy" id="1618985"/>
    <lineage>
        <taxon>Bacteria</taxon>
        <taxon>Candidatus Uhriibacteriota</taxon>
    </lineage>
</organism>
<reference evidence="2 3" key="1">
    <citation type="journal article" date="2015" name="Nature">
        <title>rRNA introns, odd ribosomes, and small enigmatic genomes across a large radiation of phyla.</title>
        <authorList>
            <person name="Brown C.T."/>
            <person name="Hug L.A."/>
            <person name="Thomas B.C."/>
            <person name="Sharon I."/>
            <person name="Castelle C.J."/>
            <person name="Singh A."/>
            <person name="Wilkins M.J."/>
            <person name="Williams K.H."/>
            <person name="Banfield J.F."/>
        </authorList>
    </citation>
    <scope>NUCLEOTIDE SEQUENCE [LARGE SCALE GENOMIC DNA]</scope>
</reference>
<feature type="signal peptide" evidence="1">
    <location>
        <begin position="1"/>
        <end position="23"/>
    </location>
</feature>
<accession>A0A0G0XI99</accession>
<sequence length="302" mass="32071">MRLYHGWIIFAILLAFNVSPTHAEMSSSNFQIKWDTISQGGSENASSASYRLYDTVGNIGAGSSSGSTFNLQAGYRAGVFDQTILFNVLSQVTSSERAAMNLVGNIITTDPSGLIVGNLVALIQDKGQTQVAAVGQITSIGVGTVTIDEFADGGTLPTIDGTNDVVYLLEGETLDFQELTDTEVKTAIIGMEVSTDVVGGYTVQVFDDGNLRIGTEEISDVLDGSVTVGQTEYGGRSSDTTISDSTFDTQDTGFTTDFQTVVEKNEASFSDRHFMTLKASISSAVENGTYSHALSFIISGNF</sequence>
<evidence type="ECO:0000313" key="3">
    <source>
        <dbReference type="Proteomes" id="UP000034616"/>
    </source>
</evidence>
<evidence type="ECO:0000256" key="1">
    <source>
        <dbReference type="SAM" id="SignalP"/>
    </source>
</evidence>
<comment type="caution">
    <text evidence="2">The sequence shown here is derived from an EMBL/GenBank/DDBJ whole genome shotgun (WGS) entry which is preliminary data.</text>
</comment>
<protein>
    <submittedName>
        <fullName evidence="2">Uncharacterized protein</fullName>
    </submittedName>
</protein>
<evidence type="ECO:0000313" key="2">
    <source>
        <dbReference type="EMBL" id="KKR87437.1"/>
    </source>
</evidence>
<gene>
    <name evidence="2" type="ORF">UU35_C0003G0064</name>
</gene>
<keyword evidence="1" id="KW-0732">Signal</keyword>
<proteinExistence type="predicted"/>
<dbReference type="AlphaFoldDB" id="A0A0G0XI99"/>
<feature type="chain" id="PRO_5002535357" evidence="1">
    <location>
        <begin position="24"/>
        <end position="302"/>
    </location>
</feature>